<evidence type="ECO:0000256" key="1">
    <source>
        <dbReference type="ARBA" id="ARBA00022737"/>
    </source>
</evidence>
<proteinExistence type="predicted"/>
<gene>
    <name evidence="4" type="primary">pilW</name>
    <name evidence="4" type="ORF">JQC93_19585</name>
</gene>
<dbReference type="InterPro" id="IPR011990">
    <property type="entry name" value="TPR-like_helical_dom_sf"/>
</dbReference>
<organism evidence="4 5">
    <name type="scientific">Vibrio ulleungensis</name>
    <dbReference type="NCBI Taxonomy" id="2807619"/>
    <lineage>
        <taxon>Bacteria</taxon>
        <taxon>Pseudomonadati</taxon>
        <taxon>Pseudomonadota</taxon>
        <taxon>Gammaproteobacteria</taxon>
        <taxon>Vibrionales</taxon>
        <taxon>Vibrionaceae</taxon>
        <taxon>Vibrio</taxon>
    </lineage>
</organism>
<feature type="repeat" description="TPR" evidence="3">
    <location>
        <begin position="137"/>
        <end position="170"/>
    </location>
</feature>
<dbReference type="RefSeq" id="WP_205160020.1">
    <property type="nucleotide sequence ID" value="NZ_JAFEUM010000013.1"/>
</dbReference>
<sequence length="239" mass="27284">MFSRLITIFIVSTSIGCVTVTEPVAEVDNKKAAISRIELGFNYLESGDSAKAKQNFTKAMRVAPELAASHLAIAYYYQSVGELNKTHAAYLRGIATVQQRGDLYNNYGAFLCSQREYEQALHYFEQAIAQPDYYQTAASYENAGLCALQAEDKQQAFEFFQRATEHQPLRFQATLQLAKLEIAQGDRANARLRLHRFHQRYGYHVNSITLLIELEKQADNWSMVDEYQHLLERQLPVSQ</sequence>
<dbReference type="Pfam" id="PF13181">
    <property type="entry name" value="TPR_8"/>
    <property type="match status" value="1"/>
</dbReference>
<accession>A0ABS2HNE8</accession>
<dbReference type="Pfam" id="PF13424">
    <property type="entry name" value="TPR_12"/>
    <property type="match status" value="1"/>
</dbReference>
<keyword evidence="2 3" id="KW-0802">TPR repeat</keyword>
<dbReference type="InterPro" id="IPR051012">
    <property type="entry name" value="CellSynth/LPSAsmb/PSIAsmb"/>
</dbReference>
<feature type="repeat" description="TPR" evidence="3">
    <location>
        <begin position="101"/>
        <end position="134"/>
    </location>
</feature>
<protein>
    <submittedName>
        <fullName evidence="4">Type IV pilus biogenesis/stability protein PilW</fullName>
    </submittedName>
</protein>
<dbReference type="Proteomes" id="UP000809621">
    <property type="component" value="Unassembled WGS sequence"/>
</dbReference>
<evidence type="ECO:0000313" key="5">
    <source>
        <dbReference type="Proteomes" id="UP000809621"/>
    </source>
</evidence>
<dbReference type="SUPFAM" id="SSF48452">
    <property type="entry name" value="TPR-like"/>
    <property type="match status" value="1"/>
</dbReference>
<evidence type="ECO:0000313" key="4">
    <source>
        <dbReference type="EMBL" id="MBM7038584.1"/>
    </source>
</evidence>
<dbReference type="PANTHER" id="PTHR45586">
    <property type="entry name" value="TPR REPEAT-CONTAINING PROTEIN PA4667"/>
    <property type="match status" value="1"/>
</dbReference>
<keyword evidence="5" id="KW-1185">Reference proteome</keyword>
<dbReference type="PROSITE" id="PS50005">
    <property type="entry name" value="TPR"/>
    <property type="match status" value="3"/>
</dbReference>
<dbReference type="Gene3D" id="1.25.40.10">
    <property type="entry name" value="Tetratricopeptide repeat domain"/>
    <property type="match status" value="1"/>
</dbReference>
<dbReference type="PROSITE" id="PS51257">
    <property type="entry name" value="PROKAR_LIPOPROTEIN"/>
    <property type="match status" value="1"/>
</dbReference>
<name>A0ABS2HNE8_9VIBR</name>
<dbReference type="EMBL" id="JAFEUM010000013">
    <property type="protein sequence ID" value="MBM7038584.1"/>
    <property type="molecule type" value="Genomic_DNA"/>
</dbReference>
<dbReference type="NCBIfam" id="TIGR02521">
    <property type="entry name" value="type_IV_pilW"/>
    <property type="match status" value="1"/>
</dbReference>
<reference evidence="4 5" key="1">
    <citation type="submission" date="2021-02" db="EMBL/GenBank/DDBJ databases">
        <authorList>
            <person name="Park J.-S."/>
        </authorList>
    </citation>
    <scope>NUCLEOTIDE SEQUENCE [LARGE SCALE GENOMIC DNA]</scope>
    <source>
        <strain evidence="4 5">188UL20-2</strain>
    </source>
</reference>
<evidence type="ECO:0000256" key="3">
    <source>
        <dbReference type="PROSITE-ProRule" id="PRU00339"/>
    </source>
</evidence>
<comment type="caution">
    <text evidence="4">The sequence shown here is derived from an EMBL/GenBank/DDBJ whole genome shotgun (WGS) entry which is preliminary data.</text>
</comment>
<dbReference type="SMART" id="SM00028">
    <property type="entry name" value="TPR"/>
    <property type="match status" value="3"/>
</dbReference>
<evidence type="ECO:0000256" key="2">
    <source>
        <dbReference type="ARBA" id="ARBA00022803"/>
    </source>
</evidence>
<feature type="repeat" description="TPR" evidence="3">
    <location>
        <begin position="33"/>
        <end position="66"/>
    </location>
</feature>
<keyword evidence="1" id="KW-0677">Repeat</keyword>
<dbReference type="PANTHER" id="PTHR45586:SF1">
    <property type="entry name" value="LIPOPOLYSACCHARIDE ASSEMBLY PROTEIN B"/>
    <property type="match status" value="1"/>
</dbReference>
<dbReference type="InterPro" id="IPR019734">
    <property type="entry name" value="TPR_rpt"/>
</dbReference>
<dbReference type="InterPro" id="IPR013360">
    <property type="entry name" value="Pilus_4_PilW"/>
</dbReference>